<sequence>MLSANPSPPPPPPSLSISGNSTLLFLSFSLSLRGNRESRQTQIDWPSGKAFIYLRLPGQAITNKITFIWPVVLQNLTGNR</sequence>
<dbReference type="EMBL" id="GGEC01005841">
    <property type="protein sequence ID" value="MBW86324.1"/>
    <property type="molecule type" value="Transcribed_RNA"/>
</dbReference>
<proteinExistence type="predicted"/>
<reference evidence="2" key="1">
    <citation type="submission" date="2018-02" db="EMBL/GenBank/DDBJ databases">
        <title>Rhizophora mucronata_Transcriptome.</title>
        <authorList>
            <person name="Meera S.P."/>
            <person name="Sreeshan A."/>
            <person name="Augustine A."/>
        </authorList>
    </citation>
    <scope>NUCLEOTIDE SEQUENCE</scope>
    <source>
        <tissue evidence="2">Leaf</tissue>
    </source>
</reference>
<keyword evidence="1" id="KW-0812">Transmembrane</keyword>
<keyword evidence="1" id="KW-1133">Transmembrane helix</keyword>
<evidence type="ECO:0000313" key="2">
    <source>
        <dbReference type="EMBL" id="MBW86324.1"/>
    </source>
</evidence>
<accession>A0A2P2IYL5</accession>
<organism evidence="2">
    <name type="scientific">Rhizophora mucronata</name>
    <name type="common">Asiatic mangrove</name>
    <dbReference type="NCBI Taxonomy" id="61149"/>
    <lineage>
        <taxon>Eukaryota</taxon>
        <taxon>Viridiplantae</taxon>
        <taxon>Streptophyta</taxon>
        <taxon>Embryophyta</taxon>
        <taxon>Tracheophyta</taxon>
        <taxon>Spermatophyta</taxon>
        <taxon>Magnoliopsida</taxon>
        <taxon>eudicotyledons</taxon>
        <taxon>Gunneridae</taxon>
        <taxon>Pentapetalae</taxon>
        <taxon>rosids</taxon>
        <taxon>fabids</taxon>
        <taxon>Malpighiales</taxon>
        <taxon>Rhizophoraceae</taxon>
        <taxon>Rhizophora</taxon>
    </lineage>
</organism>
<name>A0A2P2IYL5_RHIMU</name>
<keyword evidence="1" id="KW-0472">Membrane</keyword>
<dbReference type="AlphaFoldDB" id="A0A2P2IYL5"/>
<feature type="transmembrane region" description="Helical" evidence="1">
    <location>
        <begin position="15"/>
        <end position="32"/>
    </location>
</feature>
<evidence type="ECO:0000256" key="1">
    <source>
        <dbReference type="SAM" id="Phobius"/>
    </source>
</evidence>
<protein>
    <submittedName>
        <fullName evidence="2">Uncharacterized protein</fullName>
    </submittedName>
</protein>